<feature type="domain" description="CAAX prenyl protease 2/Lysostaphin resistance protein A-like" evidence="2">
    <location>
        <begin position="114"/>
        <end position="203"/>
    </location>
</feature>
<dbReference type="Pfam" id="PF02517">
    <property type="entry name" value="Rce1-like"/>
    <property type="match status" value="1"/>
</dbReference>
<name>A0A0S8JUK0_UNCW3</name>
<feature type="transmembrane region" description="Helical" evidence="1">
    <location>
        <begin position="21"/>
        <end position="46"/>
    </location>
</feature>
<organism evidence="3 4">
    <name type="scientific">candidate division WOR_3 bacterium SM1_77</name>
    <dbReference type="NCBI Taxonomy" id="1703778"/>
    <lineage>
        <taxon>Bacteria</taxon>
        <taxon>Bacteria division WOR-3</taxon>
    </lineage>
</organism>
<evidence type="ECO:0000313" key="4">
    <source>
        <dbReference type="Proteomes" id="UP000050975"/>
    </source>
</evidence>
<dbReference type="InterPro" id="IPR003675">
    <property type="entry name" value="Rce1/LyrA-like_dom"/>
</dbReference>
<dbReference type="EMBL" id="LJVE01000119">
    <property type="protein sequence ID" value="KPL13154.1"/>
    <property type="molecule type" value="Genomic_DNA"/>
</dbReference>
<evidence type="ECO:0000256" key="1">
    <source>
        <dbReference type="SAM" id="Phobius"/>
    </source>
</evidence>
<feature type="transmembrane region" description="Helical" evidence="1">
    <location>
        <begin position="177"/>
        <end position="200"/>
    </location>
</feature>
<keyword evidence="1" id="KW-1133">Transmembrane helix</keyword>
<dbReference type="GO" id="GO:0004175">
    <property type="term" value="F:endopeptidase activity"/>
    <property type="evidence" value="ECO:0007669"/>
    <property type="project" value="UniProtKB-ARBA"/>
</dbReference>
<dbReference type="Proteomes" id="UP000050975">
    <property type="component" value="Unassembled WGS sequence"/>
</dbReference>
<evidence type="ECO:0000313" key="3">
    <source>
        <dbReference type="EMBL" id="KPL13154.1"/>
    </source>
</evidence>
<protein>
    <recommendedName>
        <fullName evidence="2">CAAX prenyl protease 2/Lysostaphin resistance protein A-like domain-containing protein</fullName>
    </recommendedName>
</protein>
<comment type="caution">
    <text evidence="3">The sequence shown here is derived from an EMBL/GenBank/DDBJ whole genome shotgun (WGS) entry which is preliminary data.</text>
</comment>
<gene>
    <name evidence="3" type="ORF">AMJ74_05690</name>
</gene>
<evidence type="ECO:0000259" key="2">
    <source>
        <dbReference type="Pfam" id="PF02517"/>
    </source>
</evidence>
<feature type="transmembrane region" description="Helical" evidence="1">
    <location>
        <begin position="112"/>
        <end position="133"/>
    </location>
</feature>
<proteinExistence type="predicted"/>
<reference evidence="3 4" key="1">
    <citation type="journal article" date="2015" name="Microbiome">
        <title>Genomic resolution of linkages in carbon, nitrogen, and sulfur cycling among widespread estuary sediment bacteria.</title>
        <authorList>
            <person name="Baker B.J."/>
            <person name="Lazar C.S."/>
            <person name="Teske A.P."/>
            <person name="Dick G.J."/>
        </authorList>
    </citation>
    <scope>NUCLEOTIDE SEQUENCE [LARGE SCALE GENOMIC DNA]</scope>
    <source>
        <strain evidence="3">SM1_77</strain>
    </source>
</reference>
<dbReference type="PANTHER" id="PTHR43592">
    <property type="entry name" value="CAAX AMINO TERMINAL PROTEASE"/>
    <property type="match status" value="1"/>
</dbReference>
<keyword evidence="1" id="KW-0472">Membrane</keyword>
<dbReference type="GO" id="GO:0080120">
    <property type="term" value="P:CAAX-box protein maturation"/>
    <property type="evidence" value="ECO:0007669"/>
    <property type="project" value="UniProtKB-ARBA"/>
</dbReference>
<feature type="transmembrane region" description="Helical" evidence="1">
    <location>
        <begin position="145"/>
        <end position="165"/>
    </location>
</feature>
<keyword evidence="1" id="KW-0812">Transmembrane</keyword>
<dbReference type="AlphaFoldDB" id="A0A0S8JUK0"/>
<feature type="transmembrane region" description="Helical" evidence="1">
    <location>
        <begin position="66"/>
        <end position="84"/>
    </location>
</feature>
<dbReference type="PANTHER" id="PTHR43592:SF7">
    <property type="entry name" value="CAAX AMINO TERMINAL PROTEASE FAMILY PROTEIN"/>
    <property type="match status" value="1"/>
</dbReference>
<accession>A0A0S8JUK0</accession>
<sequence length="223" mass="24168">MVLSLILDPKRKKIRSRVKGSILYMLLFSTFKMLFAIAIVIAVILASSTNLSRAVGFSGFLFSPQSIGFGVIAAIGFVVIYVLWQAFISRFSKGTQSEESASGIIDMLPRRWLPLIIVFVAISLEAGLLEEIFFRGIMQSHAADLLMASWAAVASGILFGFAHFYQGVSGIVGTSILGVWLGVAFAVTGNILVPILGHFLGDFTCMMLGAKAIMLQKNDTIHN</sequence>